<evidence type="ECO:0000313" key="4">
    <source>
        <dbReference type="Proteomes" id="UP001430455"/>
    </source>
</evidence>
<evidence type="ECO:0000313" key="3">
    <source>
        <dbReference type="EMBL" id="MBX0295146.1"/>
    </source>
</evidence>
<accession>A0AAW4PAM2</accession>
<proteinExistence type="predicted"/>
<organism evidence="3 4">
    <name type="scientific">Haloarcula nitratireducens</name>
    <dbReference type="NCBI Taxonomy" id="2487749"/>
    <lineage>
        <taxon>Archaea</taxon>
        <taxon>Methanobacteriati</taxon>
        <taxon>Methanobacteriota</taxon>
        <taxon>Stenosarchaea group</taxon>
        <taxon>Halobacteria</taxon>
        <taxon>Halobacteriales</taxon>
        <taxon>Haloarculaceae</taxon>
        <taxon>Haloarcula</taxon>
    </lineage>
</organism>
<gene>
    <name evidence="3" type="ORF">EGH23_09675</name>
</gene>
<dbReference type="InterPro" id="IPR040624">
    <property type="entry name" value="HalOD1"/>
</dbReference>
<dbReference type="Pfam" id="PF18545">
    <property type="entry name" value="HalOD1"/>
    <property type="match status" value="1"/>
</dbReference>
<feature type="region of interest" description="Disordered" evidence="1">
    <location>
        <begin position="1"/>
        <end position="20"/>
    </location>
</feature>
<dbReference type="AlphaFoldDB" id="A0AAW4PAM2"/>
<reference evidence="3 4" key="1">
    <citation type="submission" date="2021-06" db="EMBL/GenBank/DDBJ databases">
        <title>Halomicroarcula sp. a new haloarchaeum isolated from saline soil.</title>
        <authorList>
            <person name="Duran-Viseras A."/>
            <person name="Sanchez-Porro C."/>
            <person name="Ventosa A."/>
        </authorList>
    </citation>
    <scope>NUCLEOTIDE SEQUENCE [LARGE SCALE GENOMIC DNA]</scope>
    <source>
        <strain evidence="3 4">F27</strain>
    </source>
</reference>
<sequence length="108" mass="11542">MSDRETRQRHVERTVGDVSSTEELTRDIVAAVADATDTPVSDFETSLYDAVEPDKLSAVLASSASSRVSFTYRDCMVSVAGSGTVCVDPDPAIDGRADRASTDVTQRP</sequence>
<keyword evidence="4" id="KW-1185">Reference proteome</keyword>
<feature type="domain" description="Halobacterial output" evidence="2">
    <location>
        <begin position="21"/>
        <end position="89"/>
    </location>
</feature>
<dbReference type="Proteomes" id="UP001430455">
    <property type="component" value="Unassembled WGS sequence"/>
</dbReference>
<dbReference type="RefSeq" id="WP_220579786.1">
    <property type="nucleotide sequence ID" value="NZ_RKLT01000002.1"/>
</dbReference>
<evidence type="ECO:0000256" key="1">
    <source>
        <dbReference type="SAM" id="MobiDB-lite"/>
    </source>
</evidence>
<name>A0AAW4PAM2_9EURY</name>
<protein>
    <recommendedName>
        <fullName evidence="2">Halobacterial output domain-containing protein</fullName>
    </recommendedName>
</protein>
<feature type="compositionally biased region" description="Basic and acidic residues" evidence="1">
    <location>
        <begin position="1"/>
        <end position="15"/>
    </location>
</feature>
<evidence type="ECO:0000259" key="2">
    <source>
        <dbReference type="Pfam" id="PF18545"/>
    </source>
</evidence>
<dbReference type="EMBL" id="RKLT01000002">
    <property type="protein sequence ID" value="MBX0295146.1"/>
    <property type="molecule type" value="Genomic_DNA"/>
</dbReference>
<comment type="caution">
    <text evidence="3">The sequence shown here is derived from an EMBL/GenBank/DDBJ whole genome shotgun (WGS) entry which is preliminary data.</text>
</comment>